<evidence type="ECO:0000256" key="1">
    <source>
        <dbReference type="ARBA" id="ARBA00004127"/>
    </source>
</evidence>
<evidence type="ECO:0000256" key="3">
    <source>
        <dbReference type="ARBA" id="ARBA00022989"/>
    </source>
</evidence>
<dbReference type="PANTHER" id="PTHR21624">
    <property type="entry name" value="STEROL DESATURASE-RELATED PROTEIN"/>
    <property type="match status" value="1"/>
</dbReference>
<protein>
    <submittedName>
        <fullName evidence="9">Sterol desaturase/sphingolipid hydroxylase, fatty acid hydroxylase superfamily</fullName>
    </submittedName>
</protein>
<sequence length="415" mass="49447">MKELNYAALFIPLFFLFVWLERLCISHAMKKKNAVLESSVSNISIGVAERLINLFTGILFYNLFHYIYHHFAIYSIPSSWWVWVLLLLTADLVWYWYHRLGHRINLFWAAHIVHHQSENFNFTAAARITTFQAFIRYGFWAALPLIGFHPDMVISILLVHGIYSFFTHTEAIPSPKWMEYVFITPSLHGVHHASNKKYLDKNFGDVFVFWDKIFGTFQQEEEKPVYGLTHPLNSYSFLWQHFHYFMEIGEAFRRGKNTREKWDALFGGPEKMDQDIRPYLETRFMQHKVRSTQALHESLRIYLILQILSCVVLLTLTTFYFDFLGITSKVFILFLTLLTLINCGALMEQRKWIFYLEIARLHAFLLFLFHINDQLDIYPVMAISMILAQYILQVKKRYYRWLYSGRTSLRNFFNP</sequence>
<dbReference type="GO" id="GO:0008610">
    <property type="term" value="P:lipid biosynthetic process"/>
    <property type="evidence" value="ECO:0007669"/>
    <property type="project" value="InterPro"/>
</dbReference>
<feature type="transmembrane region" description="Helical" evidence="7">
    <location>
        <begin position="51"/>
        <end position="68"/>
    </location>
</feature>
<evidence type="ECO:0000256" key="2">
    <source>
        <dbReference type="ARBA" id="ARBA00022692"/>
    </source>
</evidence>
<evidence type="ECO:0000313" key="9">
    <source>
        <dbReference type="EMBL" id="SFW59049.1"/>
    </source>
</evidence>
<name>A0A1K1QH86_9FLAO</name>
<keyword evidence="4" id="KW-0560">Oxidoreductase</keyword>
<dbReference type="InterPro" id="IPR051689">
    <property type="entry name" value="Sterol_desaturase/TMEM195"/>
</dbReference>
<keyword evidence="10" id="KW-1185">Reference proteome</keyword>
<proteinExistence type="predicted"/>
<dbReference type="InterPro" id="IPR006694">
    <property type="entry name" value="Fatty_acid_hydroxylase"/>
</dbReference>
<evidence type="ECO:0000256" key="7">
    <source>
        <dbReference type="SAM" id="Phobius"/>
    </source>
</evidence>
<dbReference type="PANTHER" id="PTHR21624:SF1">
    <property type="entry name" value="ALKYLGLYCEROL MONOOXYGENASE"/>
    <property type="match status" value="1"/>
</dbReference>
<keyword evidence="2 7" id="KW-0812">Transmembrane</keyword>
<evidence type="ECO:0000256" key="5">
    <source>
        <dbReference type="ARBA" id="ARBA00023098"/>
    </source>
</evidence>
<evidence type="ECO:0000313" key="10">
    <source>
        <dbReference type="Proteomes" id="UP000182248"/>
    </source>
</evidence>
<feature type="transmembrane region" description="Helical" evidence="7">
    <location>
        <begin position="80"/>
        <end position="97"/>
    </location>
</feature>
<dbReference type="OrthoDB" id="9770329at2"/>
<dbReference type="AlphaFoldDB" id="A0A1K1QH86"/>
<dbReference type="EMBL" id="FPJE01000013">
    <property type="protein sequence ID" value="SFW59049.1"/>
    <property type="molecule type" value="Genomic_DNA"/>
</dbReference>
<feature type="transmembrane region" description="Helical" evidence="7">
    <location>
        <begin position="326"/>
        <end position="345"/>
    </location>
</feature>
<comment type="subcellular location">
    <subcellularLocation>
        <location evidence="1">Endomembrane system</location>
        <topology evidence="1">Multi-pass membrane protein</topology>
    </subcellularLocation>
</comment>
<dbReference type="GO" id="GO:0005506">
    <property type="term" value="F:iron ion binding"/>
    <property type="evidence" value="ECO:0007669"/>
    <property type="project" value="InterPro"/>
</dbReference>
<organism evidence="9 10">
    <name type="scientific">Sinomicrobium oceani</name>
    <dbReference type="NCBI Taxonomy" id="1150368"/>
    <lineage>
        <taxon>Bacteria</taxon>
        <taxon>Pseudomonadati</taxon>
        <taxon>Bacteroidota</taxon>
        <taxon>Flavobacteriia</taxon>
        <taxon>Flavobacteriales</taxon>
        <taxon>Flavobacteriaceae</taxon>
        <taxon>Sinomicrobium</taxon>
    </lineage>
</organism>
<keyword evidence="5" id="KW-0443">Lipid metabolism</keyword>
<gene>
    <name evidence="9" type="ORF">SAMN02927921_02541</name>
</gene>
<dbReference type="GO" id="GO:0050479">
    <property type="term" value="F:glyceryl-ether monooxygenase activity"/>
    <property type="evidence" value="ECO:0007669"/>
    <property type="project" value="TreeGrafter"/>
</dbReference>
<feature type="transmembrane region" description="Helical" evidence="7">
    <location>
        <begin position="299"/>
        <end position="320"/>
    </location>
</feature>
<feature type="transmembrane region" description="Helical" evidence="7">
    <location>
        <begin position="377"/>
        <end position="394"/>
    </location>
</feature>
<dbReference type="GO" id="GO:0006643">
    <property type="term" value="P:membrane lipid metabolic process"/>
    <property type="evidence" value="ECO:0007669"/>
    <property type="project" value="TreeGrafter"/>
</dbReference>
<dbReference type="RefSeq" id="WP_072317759.1">
    <property type="nucleotide sequence ID" value="NZ_FPJE01000013.1"/>
</dbReference>
<dbReference type="GO" id="GO:0016020">
    <property type="term" value="C:membrane"/>
    <property type="evidence" value="ECO:0007669"/>
    <property type="project" value="GOC"/>
</dbReference>
<dbReference type="STRING" id="1150368.SAMN02927921_02541"/>
<evidence type="ECO:0000256" key="4">
    <source>
        <dbReference type="ARBA" id="ARBA00023002"/>
    </source>
</evidence>
<dbReference type="GO" id="GO:0012505">
    <property type="term" value="C:endomembrane system"/>
    <property type="evidence" value="ECO:0007669"/>
    <property type="project" value="UniProtKB-SubCell"/>
</dbReference>
<evidence type="ECO:0000259" key="8">
    <source>
        <dbReference type="Pfam" id="PF04116"/>
    </source>
</evidence>
<reference evidence="9 10" key="1">
    <citation type="submission" date="2016-11" db="EMBL/GenBank/DDBJ databases">
        <authorList>
            <person name="Jaros S."/>
            <person name="Januszkiewicz K."/>
            <person name="Wedrychowicz H."/>
        </authorList>
    </citation>
    <scope>NUCLEOTIDE SEQUENCE [LARGE SCALE GENOMIC DNA]</scope>
    <source>
        <strain evidence="9 10">CGMCC 1.12145</strain>
    </source>
</reference>
<feature type="domain" description="Fatty acid hydroxylase" evidence="8">
    <location>
        <begin position="83"/>
        <end position="216"/>
    </location>
</feature>
<keyword evidence="3 7" id="KW-1133">Transmembrane helix</keyword>
<keyword evidence="6 7" id="KW-0472">Membrane</keyword>
<feature type="transmembrane region" description="Helical" evidence="7">
    <location>
        <begin position="352"/>
        <end position="371"/>
    </location>
</feature>
<evidence type="ECO:0000256" key="6">
    <source>
        <dbReference type="ARBA" id="ARBA00023136"/>
    </source>
</evidence>
<accession>A0A1K1QH86</accession>
<dbReference type="Pfam" id="PF04116">
    <property type="entry name" value="FA_hydroxylase"/>
    <property type="match status" value="1"/>
</dbReference>
<feature type="transmembrane region" description="Helical" evidence="7">
    <location>
        <begin position="6"/>
        <end position="25"/>
    </location>
</feature>
<dbReference type="Proteomes" id="UP000182248">
    <property type="component" value="Unassembled WGS sequence"/>
</dbReference>